<evidence type="ECO:0000259" key="7">
    <source>
        <dbReference type="Pfam" id="PF04542"/>
    </source>
</evidence>
<keyword evidence="5 6" id="KW-0804">Transcription</keyword>
<dbReference type="InterPro" id="IPR013325">
    <property type="entry name" value="RNA_pol_sigma_r2"/>
</dbReference>
<dbReference type="NCBIfam" id="TIGR02937">
    <property type="entry name" value="sigma70-ECF"/>
    <property type="match status" value="1"/>
</dbReference>
<keyword evidence="2 6" id="KW-0805">Transcription regulation</keyword>
<evidence type="ECO:0000256" key="2">
    <source>
        <dbReference type="ARBA" id="ARBA00023015"/>
    </source>
</evidence>
<comment type="similarity">
    <text evidence="1 6">Belongs to the sigma-70 factor family. ECF subfamily.</text>
</comment>
<dbReference type="InterPro" id="IPR036388">
    <property type="entry name" value="WH-like_DNA-bd_sf"/>
</dbReference>
<evidence type="ECO:0000313" key="9">
    <source>
        <dbReference type="EMBL" id="TET11758.1"/>
    </source>
</evidence>
<dbReference type="InterPro" id="IPR013249">
    <property type="entry name" value="RNA_pol_sigma70_r4_t2"/>
</dbReference>
<reference evidence="9 10" key="1">
    <citation type="submission" date="2019-03" db="EMBL/GenBank/DDBJ databases">
        <title>Metabolic potential of uncultured bacteria and archaea associated with petroleum seepage in deep-sea sediments.</title>
        <authorList>
            <person name="Dong X."/>
            <person name="Hubert C."/>
        </authorList>
    </citation>
    <scope>NUCLEOTIDE SEQUENCE [LARGE SCALE GENOMIC DNA]</scope>
    <source>
        <strain evidence="9">E44_bin7</strain>
    </source>
</reference>
<dbReference type="Gene3D" id="1.10.1740.10">
    <property type="match status" value="1"/>
</dbReference>
<keyword evidence="3 6" id="KW-0731">Sigma factor</keyword>
<protein>
    <recommendedName>
        <fullName evidence="6">RNA polymerase sigma factor</fullName>
    </recommendedName>
</protein>
<dbReference type="Gene3D" id="1.10.10.10">
    <property type="entry name" value="Winged helix-like DNA-binding domain superfamily/Winged helix DNA-binding domain"/>
    <property type="match status" value="1"/>
</dbReference>
<evidence type="ECO:0000256" key="3">
    <source>
        <dbReference type="ARBA" id="ARBA00023082"/>
    </source>
</evidence>
<organism evidence="9 10">
    <name type="scientific">Aerophobetes bacterium</name>
    <dbReference type="NCBI Taxonomy" id="2030807"/>
    <lineage>
        <taxon>Bacteria</taxon>
        <taxon>Candidatus Aerophobota</taxon>
    </lineage>
</organism>
<dbReference type="InterPro" id="IPR014284">
    <property type="entry name" value="RNA_pol_sigma-70_dom"/>
</dbReference>
<dbReference type="PROSITE" id="PS01063">
    <property type="entry name" value="SIGMA70_ECF"/>
    <property type="match status" value="1"/>
</dbReference>
<dbReference type="Proteomes" id="UP000316360">
    <property type="component" value="Unassembled WGS sequence"/>
</dbReference>
<accession>A0A523S148</accession>
<dbReference type="PANTHER" id="PTHR43133">
    <property type="entry name" value="RNA POLYMERASE ECF-TYPE SIGMA FACTO"/>
    <property type="match status" value="1"/>
</dbReference>
<dbReference type="AlphaFoldDB" id="A0A523S148"/>
<feature type="domain" description="RNA polymerase sigma-70 region 2" evidence="7">
    <location>
        <begin position="23"/>
        <end position="89"/>
    </location>
</feature>
<dbReference type="InterPro" id="IPR039425">
    <property type="entry name" value="RNA_pol_sigma-70-like"/>
</dbReference>
<evidence type="ECO:0000256" key="1">
    <source>
        <dbReference type="ARBA" id="ARBA00010641"/>
    </source>
</evidence>
<dbReference type="SUPFAM" id="SSF88946">
    <property type="entry name" value="Sigma2 domain of RNA polymerase sigma factors"/>
    <property type="match status" value="1"/>
</dbReference>
<keyword evidence="4 6" id="KW-0238">DNA-binding</keyword>
<feature type="domain" description="RNA polymerase sigma factor 70 region 4 type 2" evidence="8">
    <location>
        <begin position="123"/>
        <end position="171"/>
    </location>
</feature>
<dbReference type="Pfam" id="PF08281">
    <property type="entry name" value="Sigma70_r4_2"/>
    <property type="match status" value="1"/>
</dbReference>
<dbReference type="EMBL" id="SOKJ01000130">
    <property type="protein sequence ID" value="TET11758.1"/>
    <property type="molecule type" value="Genomic_DNA"/>
</dbReference>
<evidence type="ECO:0000259" key="8">
    <source>
        <dbReference type="Pfam" id="PF08281"/>
    </source>
</evidence>
<evidence type="ECO:0000256" key="6">
    <source>
        <dbReference type="RuleBase" id="RU000716"/>
    </source>
</evidence>
<evidence type="ECO:0000256" key="4">
    <source>
        <dbReference type="ARBA" id="ARBA00023125"/>
    </source>
</evidence>
<gene>
    <name evidence="9" type="ORF">E3J84_02460</name>
</gene>
<dbReference type="SUPFAM" id="SSF88659">
    <property type="entry name" value="Sigma3 and sigma4 domains of RNA polymerase sigma factors"/>
    <property type="match status" value="1"/>
</dbReference>
<dbReference type="InterPro" id="IPR007627">
    <property type="entry name" value="RNA_pol_sigma70_r2"/>
</dbReference>
<evidence type="ECO:0000256" key="5">
    <source>
        <dbReference type="ARBA" id="ARBA00023163"/>
    </source>
</evidence>
<dbReference type="PANTHER" id="PTHR43133:SF51">
    <property type="entry name" value="RNA POLYMERASE SIGMA FACTOR"/>
    <property type="match status" value="1"/>
</dbReference>
<proteinExistence type="inferred from homology"/>
<evidence type="ECO:0000313" key="10">
    <source>
        <dbReference type="Proteomes" id="UP000316360"/>
    </source>
</evidence>
<dbReference type="GO" id="GO:0006352">
    <property type="term" value="P:DNA-templated transcription initiation"/>
    <property type="evidence" value="ECO:0007669"/>
    <property type="project" value="InterPro"/>
</dbReference>
<dbReference type="InterPro" id="IPR000838">
    <property type="entry name" value="RNA_pol_sigma70_ECF_CS"/>
</dbReference>
<comment type="caution">
    <text evidence="9">The sequence shown here is derived from an EMBL/GenBank/DDBJ whole genome shotgun (WGS) entry which is preliminary data.</text>
</comment>
<dbReference type="Pfam" id="PF04542">
    <property type="entry name" value="Sigma70_r2"/>
    <property type="match status" value="1"/>
</dbReference>
<dbReference type="InterPro" id="IPR013324">
    <property type="entry name" value="RNA_pol_sigma_r3/r4-like"/>
</dbReference>
<dbReference type="GO" id="GO:0016987">
    <property type="term" value="F:sigma factor activity"/>
    <property type="evidence" value="ECO:0007669"/>
    <property type="project" value="UniProtKB-KW"/>
</dbReference>
<sequence length="203" mass="24642">MLSLDHYLIERIKQSDLKAFDELYRRYLKPIYGYIYKRVDHREDAQDITQDVFVRVFRHIKDFRGEASFVTWLYLIAKNEISRFFRKRSQLKRLLRENHLYLERESSFVERREKEHSIFLLCQAIKSLPLRQRKAVILHAIEEVPFSRISLTLGESREATKSTYYRAIRNLRKYFKKRRPLFEQKTRAYEPSSFPVSKGAKAR</sequence>
<dbReference type="GO" id="GO:0003677">
    <property type="term" value="F:DNA binding"/>
    <property type="evidence" value="ECO:0007669"/>
    <property type="project" value="UniProtKB-KW"/>
</dbReference>
<name>A0A523S148_UNCAE</name>